<evidence type="ECO:0000256" key="3">
    <source>
        <dbReference type="ARBA" id="ARBA00023082"/>
    </source>
</evidence>
<dbReference type="Gene3D" id="1.10.10.10">
    <property type="entry name" value="Winged helix-like DNA-binding domain superfamily/Winged helix DNA-binding domain"/>
    <property type="match status" value="1"/>
</dbReference>
<protein>
    <submittedName>
        <fullName evidence="7">RNA polymerase sigma-70 factor (ECF subfamily)</fullName>
    </submittedName>
</protein>
<dbReference type="SUPFAM" id="SSF88659">
    <property type="entry name" value="Sigma3 and sigma4 domains of RNA polymerase sigma factors"/>
    <property type="match status" value="1"/>
</dbReference>
<evidence type="ECO:0000256" key="4">
    <source>
        <dbReference type="ARBA" id="ARBA00023163"/>
    </source>
</evidence>
<keyword evidence="8" id="KW-1185">Reference proteome</keyword>
<evidence type="ECO:0000259" key="5">
    <source>
        <dbReference type="Pfam" id="PF04542"/>
    </source>
</evidence>
<evidence type="ECO:0000313" key="8">
    <source>
        <dbReference type="Proteomes" id="UP001253595"/>
    </source>
</evidence>
<dbReference type="SUPFAM" id="SSF88946">
    <property type="entry name" value="Sigma2 domain of RNA polymerase sigma factors"/>
    <property type="match status" value="1"/>
</dbReference>
<dbReference type="InterPro" id="IPR039425">
    <property type="entry name" value="RNA_pol_sigma-70-like"/>
</dbReference>
<dbReference type="Proteomes" id="UP001253595">
    <property type="component" value="Unassembled WGS sequence"/>
</dbReference>
<accession>A0ABU1V1S9</accession>
<dbReference type="PANTHER" id="PTHR43133:SF62">
    <property type="entry name" value="RNA POLYMERASE SIGMA FACTOR SIGZ"/>
    <property type="match status" value="1"/>
</dbReference>
<proteinExistence type="inferred from homology"/>
<comment type="caution">
    <text evidence="7">The sequence shown here is derived from an EMBL/GenBank/DDBJ whole genome shotgun (WGS) entry which is preliminary data.</text>
</comment>
<evidence type="ECO:0000256" key="2">
    <source>
        <dbReference type="ARBA" id="ARBA00023015"/>
    </source>
</evidence>
<dbReference type="RefSeq" id="WP_310074663.1">
    <property type="nucleotide sequence ID" value="NZ_JAVDVX010000006.1"/>
</dbReference>
<dbReference type="Gene3D" id="1.10.1740.10">
    <property type="match status" value="1"/>
</dbReference>
<dbReference type="Pfam" id="PF08281">
    <property type="entry name" value="Sigma70_r4_2"/>
    <property type="match status" value="1"/>
</dbReference>
<evidence type="ECO:0000259" key="6">
    <source>
        <dbReference type="Pfam" id="PF08281"/>
    </source>
</evidence>
<dbReference type="PANTHER" id="PTHR43133">
    <property type="entry name" value="RNA POLYMERASE ECF-TYPE SIGMA FACTO"/>
    <property type="match status" value="1"/>
</dbReference>
<dbReference type="InterPro" id="IPR013249">
    <property type="entry name" value="RNA_pol_sigma70_r4_t2"/>
</dbReference>
<dbReference type="InterPro" id="IPR014284">
    <property type="entry name" value="RNA_pol_sigma-70_dom"/>
</dbReference>
<dbReference type="InterPro" id="IPR013325">
    <property type="entry name" value="RNA_pol_sigma_r2"/>
</dbReference>
<keyword evidence="4" id="KW-0804">Transcription</keyword>
<evidence type="ECO:0000256" key="1">
    <source>
        <dbReference type="ARBA" id="ARBA00010641"/>
    </source>
</evidence>
<sequence length="189" mass="21591">MTAPTENQDDELINLIARCALRDQAALKTLFERVSPYLNAIAWRILKSKELSNEVLQEAFLQIWNNAASYRPHLAKPLTWMASIARYRALDRLASEQRISAKFVAHHDGIEDMPGGDEPEHSVGASQLRFHLHQCLTTLGDNIKRSIELAYLYGYSREEIAQQFATNTNTVKSWLHRGAERLRLCLESK</sequence>
<dbReference type="EMBL" id="JAVDVX010000006">
    <property type="protein sequence ID" value="MDR7091401.1"/>
    <property type="molecule type" value="Genomic_DNA"/>
</dbReference>
<feature type="domain" description="RNA polymerase sigma-70 region 2" evidence="5">
    <location>
        <begin position="30"/>
        <end position="98"/>
    </location>
</feature>
<keyword evidence="2" id="KW-0805">Transcription regulation</keyword>
<dbReference type="InterPro" id="IPR036388">
    <property type="entry name" value="WH-like_DNA-bd_sf"/>
</dbReference>
<dbReference type="Pfam" id="PF04542">
    <property type="entry name" value="Sigma70_r2"/>
    <property type="match status" value="1"/>
</dbReference>
<organism evidence="7 8">
    <name type="scientific">Cellvibrio fibrivorans</name>
    <dbReference type="NCBI Taxonomy" id="126350"/>
    <lineage>
        <taxon>Bacteria</taxon>
        <taxon>Pseudomonadati</taxon>
        <taxon>Pseudomonadota</taxon>
        <taxon>Gammaproteobacteria</taxon>
        <taxon>Cellvibrionales</taxon>
        <taxon>Cellvibrionaceae</taxon>
        <taxon>Cellvibrio</taxon>
    </lineage>
</organism>
<feature type="domain" description="RNA polymerase sigma factor 70 region 4 type 2" evidence="6">
    <location>
        <begin position="132"/>
        <end position="182"/>
    </location>
</feature>
<dbReference type="NCBIfam" id="TIGR02937">
    <property type="entry name" value="sigma70-ECF"/>
    <property type="match status" value="1"/>
</dbReference>
<name>A0ABU1V1S9_9GAMM</name>
<dbReference type="InterPro" id="IPR007627">
    <property type="entry name" value="RNA_pol_sigma70_r2"/>
</dbReference>
<dbReference type="InterPro" id="IPR013324">
    <property type="entry name" value="RNA_pol_sigma_r3/r4-like"/>
</dbReference>
<comment type="similarity">
    <text evidence="1">Belongs to the sigma-70 factor family. ECF subfamily.</text>
</comment>
<dbReference type="CDD" id="cd06171">
    <property type="entry name" value="Sigma70_r4"/>
    <property type="match status" value="1"/>
</dbReference>
<reference evidence="7 8" key="1">
    <citation type="submission" date="2023-07" db="EMBL/GenBank/DDBJ databases">
        <title>Sorghum-associated microbial communities from plants grown in Nebraska, USA.</title>
        <authorList>
            <person name="Schachtman D."/>
        </authorList>
    </citation>
    <scope>NUCLEOTIDE SEQUENCE [LARGE SCALE GENOMIC DNA]</scope>
    <source>
        <strain evidence="7 8">BE190</strain>
    </source>
</reference>
<gene>
    <name evidence="7" type="ORF">J2X05_003436</name>
</gene>
<evidence type="ECO:0000313" key="7">
    <source>
        <dbReference type="EMBL" id="MDR7091401.1"/>
    </source>
</evidence>
<keyword evidence="3" id="KW-0731">Sigma factor</keyword>